<evidence type="ECO:0000313" key="3">
    <source>
        <dbReference type="Proteomes" id="UP000215305"/>
    </source>
</evidence>
<dbReference type="GeneID" id="38128831"/>
<sequence>MNLAFENHPKIKLRLHVTIGALLFLNFVLIIARIANKGTPKTRSNTWGIAVCLKAAIFLAYQVLTAHAERFKRWASAKAYMILNFIDTICSLHHHHYGNEWRTQHEQPCAWWRCRHNKYHFVVLESLASLLSSAFAVGDTSNNMAPSQARQKDQIDDLIDHDANSTSAYDASQIENDLGCCK</sequence>
<name>A0A397HX57_ASPTH</name>
<keyword evidence="1" id="KW-1133">Transmembrane helix</keyword>
<evidence type="ECO:0000313" key="2">
    <source>
        <dbReference type="EMBL" id="RHZ65180.1"/>
    </source>
</evidence>
<proteinExistence type="predicted"/>
<accession>A0A397HX57</accession>
<gene>
    <name evidence="2" type="ORF">CDV56_106857</name>
</gene>
<dbReference type="OrthoDB" id="3436860at2759"/>
<feature type="transmembrane region" description="Helical" evidence="1">
    <location>
        <begin position="15"/>
        <end position="35"/>
    </location>
</feature>
<dbReference type="STRING" id="41047.A0A397HX57"/>
<dbReference type="VEuPathDB" id="FungiDB:CDV56_106857"/>
<feature type="transmembrane region" description="Helical" evidence="1">
    <location>
        <begin position="47"/>
        <end position="64"/>
    </location>
</feature>
<evidence type="ECO:0000256" key="1">
    <source>
        <dbReference type="SAM" id="Phobius"/>
    </source>
</evidence>
<reference evidence="2" key="1">
    <citation type="submission" date="2018-08" db="EMBL/GenBank/DDBJ databases">
        <title>Draft genome sequence of azole-resistant Aspergillus thermomutatus (Neosartorya pseudofischeri) strain HMR AF 39, isolated from a human nasal aspirate.</title>
        <authorList>
            <person name="Parent-Michaud M."/>
            <person name="Dufresne P.J."/>
            <person name="Fournier E."/>
            <person name="Martineau C."/>
            <person name="Moreira S."/>
            <person name="Perkins V."/>
            <person name="De Repentigny L."/>
            <person name="Dufresne S.F."/>
        </authorList>
    </citation>
    <scope>NUCLEOTIDE SEQUENCE [LARGE SCALE GENOMIC DNA]</scope>
    <source>
        <strain evidence="2">HMR AF 39</strain>
    </source>
</reference>
<keyword evidence="3" id="KW-1185">Reference proteome</keyword>
<organism evidence="2 3">
    <name type="scientific">Aspergillus thermomutatus</name>
    <name type="common">Neosartorya pseudofischeri</name>
    <dbReference type="NCBI Taxonomy" id="41047"/>
    <lineage>
        <taxon>Eukaryota</taxon>
        <taxon>Fungi</taxon>
        <taxon>Dikarya</taxon>
        <taxon>Ascomycota</taxon>
        <taxon>Pezizomycotina</taxon>
        <taxon>Eurotiomycetes</taxon>
        <taxon>Eurotiomycetidae</taxon>
        <taxon>Eurotiales</taxon>
        <taxon>Aspergillaceae</taxon>
        <taxon>Aspergillus</taxon>
        <taxon>Aspergillus subgen. Fumigati</taxon>
    </lineage>
</organism>
<dbReference type="EMBL" id="NKHU02000019">
    <property type="protein sequence ID" value="RHZ65180.1"/>
    <property type="molecule type" value="Genomic_DNA"/>
</dbReference>
<dbReference type="RefSeq" id="XP_026617732.1">
    <property type="nucleotide sequence ID" value="XM_026760476.1"/>
</dbReference>
<comment type="caution">
    <text evidence="2">The sequence shown here is derived from an EMBL/GenBank/DDBJ whole genome shotgun (WGS) entry which is preliminary data.</text>
</comment>
<dbReference type="Proteomes" id="UP000215305">
    <property type="component" value="Unassembled WGS sequence"/>
</dbReference>
<protein>
    <submittedName>
        <fullName evidence="2">Uncharacterized protein</fullName>
    </submittedName>
</protein>
<keyword evidence="1" id="KW-0472">Membrane</keyword>
<keyword evidence="1" id="KW-0812">Transmembrane</keyword>
<dbReference type="AlphaFoldDB" id="A0A397HX57"/>